<dbReference type="AlphaFoldDB" id="A0A8S3YXQ8"/>
<keyword evidence="3" id="KW-1185">Reference proteome</keyword>
<dbReference type="Proteomes" id="UP000678393">
    <property type="component" value="Unassembled WGS sequence"/>
</dbReference>
<gene>
    <name evidence="2" type="ORF">CUNI_LOCUS5669</name>
</gene>
<evidence type="ECO:0000313" key="3">
    <source>
        <dbReference type="Proteomes" id="UP000678393"/>
    </source>
</evidence>
<dbReference type="InterPro" id="IPR002110">
    <property type="entry name" value="Ankyrin_rpt"/>
</dbReference>
<evidence type="ECO:0000256" key="1">
    <source>
        <dbReference type="PROSITE-ProRule" id="PRU00023"/>
    </source>
</evidence>
<accession>A0A8S3YXQ8</accession>
<feature type="non-terminal residue" evidence="2">
    <location>
        <position position="397"/>
    </location>
</feature>
<dbReference type="InterPro" id="IPR043379">
    <property type="entry name" value="ANKAR"/>
</dbReference>
<organism evidence="2 3">
    <name type="scientific">Candidula unifasciata</name>
    <dbReference type="NCBI Taxonomy" id="100452"/>
    <lineage>
        <taxon>Eukaryota</taxon>
        <taxon>Metazoa</taxon>
        <taxon>Spiralia</taxon>
        <taxon>Lophotrochozoa</taxon>
        <taxon>Mollusca</taxon>
        <taxon>Gastropoda</taxon>
        <taxon>Heterobranchia</taxon>
        <taxon>Euthyneura</taxon>
        <taxon>Panpulmonata</taxon>
        <taxon>Eupulmonata</taxon>
        <taxon>Stylommatophora</taxon>
        <taxon>Helicina</taxon>
        <taxon>Helicoidea</taxon>
        <taxon>Geomitridae</taxon>
        <taxon>Candidula</taxon>
    </lineage>
</organism>
<dbReference type="PROSITE" id="PS50297">
    <property type="entry name" value="ANK_REP_REGION"/>
    <property type="match status" value="1"/>
</dbReference>
<sequence>CRTEREFPPIIMGPDFKCKNFVYTGQYFHLHGGINFDLESDPPSEPSPELTAQYRQLVDLARKQLQAHVDHADHNIKEHYSIPVYTVAGKMYYAIGIEFEALHLTSSPKPLWVKAFCEEIEKLKPKRLPMTDVHILDQFKKFFGFKKAIKYKTPVVGIKVCAQRGCLAMLASLARKVSGTRVYRHDEQGLSLLHHAAIHNRAHIIVRILLNPIDINIRRNNILASGPTAMHMAARCGSLDAVCCLWMGSANYLLADHDGWAPIHYAAYYDQPCVVRYMVRKSAELLELETKNELMSTPILLAASAGALSVVKCLVELSADVEARDTENNNLVILAALRFHTNVLQYLIEKDLPNVRVWEMLVEMLLDERVEKKDSAVKCLEVLSTSQPLYWAQIRNA</sequence>
<dbReference type="PROSITE" id="PS50088">
    <property type="entry name" value="ANK_REPEAT"/>
    <property type="match status" value="1"/>
</dbReference>
<dbReference type="InterPro" id="IPR036770">
    <property type="entry name" value="Ankyrin_rpt-contain_sf"/>
</dbReference>
<dbReference type="SUPFAM" id="SSF48403">
    <property type="entry name" value="Ankyrin repeat"/>
    <property type="match status" value="1"/>
</dbReference>
<protein>
    <submittedName>
        <fullName evidence="2">Uncharacterized protein</fullName>
    </submittedName>
</protein>
<proteinExistence type="predicted"/>
<name>A0A8S3YXQ8_9EUPU</name>
<dbReference type="Pfam" id="PF00023">
    <property type="entry name" value="Ank"/>
    <property type="match status" value="1"/>
</dbReference>
<evidence type="ECO:0000313" key="2">
    <source>
        <dbReference type="EMBL" id="CAG5120111.1"/>
    </source>
</evidence>
<dbReference type="EMBL" id="CAJHNH020000835">
    <property type="protein sequence ID" value="CAG5120111.1"/>
    <property type="molecule type" value="Genomic_DNA"/>
</dbReference>
<dbReference type="SMART" id="SM00248">
    <property type="entry name" value="ANK"/>
    <property type="match status" value="5"/>
</dbReference>
<dbReference type="Pfam" id="PF12796">
    <property type="entry name" value="Ank_2"/>
    <property type="match status" value="1"/>
</dbReference>
<comment type="caution">
    <text evidence="2">The sequence shown here is derived from an EMBL/GenBank/DDBJ whole genome shotgun (WGS) entry which is preliminary data.</text>
</comment>
<dbReference type="Gene3D" id="1.25.40.20">
    <property type="entry name" value="Ankyrin repeat-containing domain"/>
    <property type="match status" value="1"/>
</dbReference>
<dbReference type="PANTHER" id="PTHR46464">
    <property type="entry name" value="ANK_REP_REGION DOMAIN-CONTAINING PROTEIN"/>
    <property type="match status" value="1"/>
</dbReference>
<dbReference type="OrthoDB" id="1683831at2759"/>
<reference evidence="2" key="1">
    <citation type="submission" date="2021-04" db="EMBL/GenBank/DDBJ databases">
        <authorList>
            <consortium name="Molecular Ecology Group"/>
        </authorList>
    </citation>
    <scope>NUCLEOTIDE SEQUENCE</scope>
</reference>
<dbReference type="PANTHER" id="PTHR46464:SF1">
    <property type="entry name" value="ANKYRIN AND ARMADILLO REPEAT-CONTAINING PROTEIN"/>
    <property type="match status" value="1"/>
</dbReference>
<feature type="non-terminal residue" evidence="2">
    <location>
        <position position="1"/>
    </location>
</feature>
<feature type="repeat" description="ANK" evidence="1">
    <location>
        <begin position="294"/>
        <end position="326"/>
    </location>
</feature>
<keyword evidence="1" id="KW-0040">ANK repeat</keyword>